<name>A0A7S7AXB0_9SPIR</name>
<accession>A0A7S7AXB0</accession>
<dbReference type="AlphaFoldDB" id="A0A7S7AXB0"/>
<feature type="transmembrane region" description="Helical" evidence="6">
    <location>
        <begin position="89"/>
        <end position="107"/>
    </location>
</feature>
<evidence type="ECO:0000256" key="2">
    <source>
        <dbReference type="ARBA" id="ARBA00022475"/>
    </source>
</evidence>
<evidence type="ECO:0000256" key="3">
    <source>
        <dbReference type="ARBA" id="ARBA00022692"/>
    </source>
</evidence>
<feature type="transmembrane region" description="Helical" evidence="6">
    <location>
        <begin position="6"/>
        <end position="23"/>
    </location>
</feature>
<evidence type="ECO:0000313" key="8">
    <source>
        <dbReference type="Proteomes" id="UP000593915"/>
    </source>
</evidence>
<dbReference type="Proteomes" id="UP000593915">
    <property type="component" value="Chromosome"/>
</dbReference>
<reference evidence="7 8" key="1">
    <citation type="submission" date="2020-09" db="EMBL/GenBank/DDBJ databases">
        <title>Characterization of Treponema spp. from bovine digital dermatitis in Korea.</title>
        <authorList>
            <person name="Espiritu H.M."/>
            <person name="Cho Y.I."/>
            <person name="Mamuad L."/>
        </authorList>
    </citation>
    <scope>NUCLEOTIDE SEQUENCE [LARGE SCALE GENOMIC DNA]</scope>
    <source>
        <strain evidence="7 8">KS1</strain>
    </source>
</reference>
<evidence type="ECO:0000256" key="4">
    <source>
        <dbReference type="ARBA" id="ARBA00022989"/>
    </source>
</evidence>
<keyword evidence="2" id="KW-1003">Cell membrane</keyword>
<comment type="subcellular location">
    <subcellularLocation>
        <location evidence="1">Membrane</location>
        <topology evidence="1">Multi-pass membrane protein</topology>
    </subcellularLocation>
</comment>
<evidence type="ECO:0000256" key="6">
    <source>
        <dbReference type="SAM" id="Phobius"/>
    </source>
</evidence>
<dbReference type="Pfam" id="PF02361">
    <property type="entry name" value="CbiQ"/>
    <property type="match status" value="1"/>
</dbReference>
<keyword evidence="4 6" id="KW-1133">Transmembrane helix</keyword>
<dbReference type="PANTHER" id="PTHR34857:SF2">
    <property type="entry name" value="SLL0384 PROTEIN"/>
    <property type="match status" value="1"/>
</dbReference>
<sequence length="237" mass="27404">MLNLRSAPQVTLTILVLFLFYLSAVKHLEILIIWLIIIIGVILIFSKEKIRNLKSVLGVLPFIIMVLIPFFIHGFSWDSLEQKEFSEKLIIRLMCAMMSVSFISARYSYLYLVEGVLKLGLPNFLNQIIALTFRYFFMIREDVDKTSKAMNARCFDNAPFFTKLSSYGEMIGGFFLKSSDHGEKVYNAMRSRGFTAESKFKTEKINSIRNIAYLIMCAAIFIALTVFDRFAEVKWLF</sequence>
<dbReference type="InterPro" id="IPR003339">
    <property type="entry name" value="ABC/ECF_trnsptr_transmembrane"/>
</dbReference>
<proteinExistence type="predicted"/>
<feature type="transmembrane region" description="Helical" evidence="6">
    <location>
        <begin position="211"/>
        <end position="231"/>
    </location>
</feature>
<evidence type="ECO:0000256" key="5">
    <source>
        <dbReference type="ARBA" id="ARBA00023136"/>
    </source>
</evidence>
<evidence type="ECO:0000256" key="1">
    <source>
        <dbReference type="ARBA" id="ARBA00004141"/>
    </source>
</evidence>
<dbReference type="CDD" id="cd16914">
    <property type="entry name" value="EcfT"/>
    <property type="match status" value="1"/>
</dbReference>
<keyword evidence="5 6" id="KW-0472">Membrane</keyword>
<protein>
    <submittedName>
        <fullName evidence="7">Cobalt transporter</fullName>
    </submittedName>
</protein>
<feature type="transmembrane region" description="Helical" evidence="6">
    <location>
        <begin position="30"/>
        <end position="46"/>
    </location>
</feature>
<dbReference type="InterPro" id="IPR051611">
    <property type="entry name" value="ECF_transporter_component"/>
</dbReference>
<dbReference type="GO" id="GO:0005886">
    <property type="term" value="C:plasma membrane"/>
    <property type="evidence" value="ECO:0007669"/>
    <property type="project" value="UniProtKB-ARBA"/>
</dbReference>
<gene>
    <name evidence="7" type="ORF">IFE08_09630</name>
</gene>
<organism evidence="7 8">
    <name type="scientific">Treponema pedis</name>
    <dbReference type="NCBI Taxonomy" id="409322"/>
    <lineage>
        <taxon>Bacteria</taxon>
        <taxon>Pseudomonadati</taxon>
        <taxon>Spirochaetota</taxon>
        <taxon>Spirochaetia</taxon>
        <taxon>Spirochaetales</taxon>
        <taxon>Treponemataceae</taxon>
        <taxon>Treponema</taxon>
    </lineage>
</organism>
<evidence type="ECO:0000313" key="7">
    <source>
        <dbReference type="EMBL" id="QOW62195.1"/>
    </source>
</evidence>
<dbReference type="PANTHER" id="PTHR34857">
    <property type="entry name" value="SLL0384 PROTEIN"/>
    <property type="match status" value="1"/>
</dbReference>
<dbReference type="EMBL" id="CP061839">
    <property type="protein sequence ID" value="QOW62195.1"/>
    <property type="molecule type" value="Genomic_DNA"/>
</dbReference>
<feature type="transmembrane region" description="Helical" evidence="6">
    <location>
        <begin position="58"/>
        <end position="77"/>
    </location>
</feature>
<keyword evidence="3 6" id="KW-0812">Transmembrane</keyword>